<dbReference type="PANTHER" id="PTHR11099:SF0">
    <property type="entry name" value="VACUOLAR PROTEIN SORTING-ASSOCIATED PROTEIN 35"/>
    <property type="match status" value="1"/>
</dbReference>
<sequence>MSSSNEEQLKYLSEAQRKVKEQAFYMKRAIDANDITLTLSLAADMLRELKTSLLTPRNYYELYMRVLDELRHVEEFFMSLNKAGSPMVELYERVQHCANVVPRLYLLIAVGGVYIKSGEAPAKDILKDLIEMVKCVQYPTRGLFLRNYLSQTSRDKLPDTGSEYEGIGGDVTDAYEFVLENFKEMNRLWVRLQHMGGDKSTRKKREKERQDLKILVGTNLVRLSQLEGVDAQTYKETILPNILEQVTLCKDTIAQGYLMDCIIQCYPGRLDYVNYCLGMCASVLSATKTPELDENSVIEIEELLSIPLSSLALQVLDLKQYAELLTYLPYENRRQVATILVRSTLFSNGKLDTLDKLDKLLSSITPLIKDEEKDGEPPASDAGAGDPSDEAEFVDEQTLVARVIHMIKSDDSDVQFKLFSMARKHFGQGGVKRIKHTLPCLVFSGLRLAERVKAREVAVTKYTSRVEKANKKNKKQEDEYAAACKAAEDAATEEEPAVMPTKPEPIAIPDPPPAPKTSCRKVFQFLHEIITAMAVSYPELSLKLFLQAAITADKCQFKAIAYEFMSQAFILYEDELTDSKAQLQALILMVGTLLSCRNFESDDYDSLITKTTQYAAKLLKKPDQCKMVTLCSHLFYAGAASDPNHYHDPKRVLECLQKALKIADGCMASSAHVHLFVEILNQYLYYFELDNPAIQDKYLSGLIALINEHIDGMDHNEQRAEVEVTYRNTLKHIGRKKKDEKTKQKFAGINTGA</sequence>
<proteinExistence type="inferred from homology"/>
<evidence type="ECO:0000256" key="1">
    <source>
        <dbReference type="ARBA" id="ARBA00004170"/>
    </source>
</evidence>
<dbReference type="GO" id="GO:0030906">
    <property type="term" value="C:retromer, cargo-selective complex"/>
    <property type="evidence" value="ECO:0007669"/>
    <property type="project" value="InterPro"/>
</dbReference>
<evidence type="ECO:0000256" key="8">
    <source>
        <dbReference type="SAM" id="MobiDB-lite"/>
    </source>
</evidence>
<evidence type="ECO:0000256" key="3">
    <source>
        <dbReference type="ARBA" id="ARBA00022448"/>
    </source>
</evidence>
<name>A0A9W7L7L6_9STRA</name>
<dbReference type="OrthoDB" id="10258141at2759"/>
<comment type="subcellular location">
    <subcellularLocation>
        <location evidence="1">Membrane</location>
        <topology evidence="1">Peripheral membrane protein</topology>
    </subcellularLocation>
</comment>
<keyword evidence="3 6" id="KW-0813">Transport</keyword>
<feature type="region of interest" description="Disordered" evidence="8">
    <location>
        <begin position="370"/>
        <end position="390"/>
    </location>
</feature>
<accession>A0A9W7L7L6</accession>
<evidence type="ECO:0000313" key="10">
    <source>
        <dbReference type="Proteomes" id="UP001165082"/>
    </source>
</evidence>
<comment type="function">
    <text evidence="6">Plays a role in vesicular protein sorting.</text>
</comment>
<evidence type="ECO:0000313" key="9">
    <source>
        <dbReference type="EMBL" id="GMI38012.1"/>
    </source>
</evidence>
<dbReference type="GO" id="GO:0042147">
    <property type="term" value="P:retrograde transport, endosome to Golgi"/>
    <property type="evidence" value="ECO:0007669"/>
    <property type="project" value="InterPro"/>
</dbReference>
<dbReference type="Proteomes" id="UP001165082">
    <property type="component" value="Unassembled WGS sequence"/>
</dbReference>
<dbReference type="AlphaFoldDB" id="A0A9W7L7L6"/>
<keyword evidence="7" id="KW-0175">Coiled coil</keyword>
<keyword evidence="10" id="KW-1185">Reference proteome</keyword>
<dbReference type="GO" id="GO:0006886">
    <property type="term" value="P:intracellular protein transport"/>
    <property type="evidence" value="ECO:0007669"/>
    <property type="project" value="TreeGrafter"/>
</dbReference>
<dbReference type="InterPro" id="IPR042491">
    <property type="entry name" value="Vps35_C"/>
</dbReference>
<dbReference type="InterPro" id="IPR005378">
    <property type="entry name" value="Vps35"/>
</dbReference>
<comment type="similarity">
    <text evidence="2 6">Belongs to the VPS35 family.</text>
</comment>
<evidence type="ECO:0000256" key="4">
    <source>
        <dbReference type="ARBA" id="ARBA00022927"/>
    </source>
</evidence>
<feature type="compositionally biased region" description="Pro residues" evidence="8">
    <location>
        <begin position="502"/>
        <end position="513"/>
    </location>
</feature>
<keyword evidence="4 6" id="KW-0653">Protein transport</keyword>
<organism evidence="9 10">
    <name type="scientific">Triparma retinervis</name>
    <dbReference type="NCBI Taxonomy" id="2557542"/>
    <lineage>
        <taxon>Eukaryota</taxon>
        <taxon>Sar</taxon>
        <taxon>Stramenopiles</taxon>
        <taxon>Ochrophyta</taxon>
        <taxon>Bolidophyceae</taxon>
        <taxon>Parmales</taxon>
        <taxon>Triparmaceae</taxon>
        <taxon>Triparma</taxon>
    </lineage>
</organism>
<evidence type="ECO:0000256" key="6">
    <source>
        <dbReference type="PIRNR" id="PIRNR009375"/>
    </source>
</evidence>
<dbReference type="Gene3D" id="1.25.40.660">
    <property type="entry name" value="Vacuolar protein sorting-associated protein 35, helical subcomplex Vps35-C"/>
    <property type="match status" value="2"/>
</dbReference>
<dbReference type="PIRSF" id="PIRSF009375">
    <property type="entry name" value="Retromer_Vps35"/>
    <property type="match status" value="1"/>
</dbReference>
<dbReference type="GO" id="GO:0005770">
    <property type="term" value="C:late endosome"/>
    <property type="evidence" value="ECO:0007669"/>
    <property type="project" value="TreeGrafter"/>
</dbReference>
<dbReference type="Pfam" id="PF03635">
    <property type="entry name" value="Vps35"/>
    <property type="match status" value="1"/>
</dbReference>
<dbReference type="PANTHER" id="PTHR11099">
    <property type="entry name" value="VACUOLAR SORTING PROTEIN 35"/>
    <property type="match status" value="1"/>
</dbReference>
<keyword evidence="5" id="KW-0472">Membrane</keyword>
<evidence type="ECO:0000256" key="7">
    <source>
        <dbReference type="SAM" id="Coils"/>
    </source>
</evidence>
<gene>
    <name evidence="9" type="ORF">TrRE_jg8805</name>
</gene>
<reference evidence="9" key="1">
    <citation type="submission" date="2022-07" db="EMBL/GenBank/DDBJ databases">
        <title>Genome analysis of Parmales, a sister group of diatoms, reveals the evolutionary specialization of diatoms from phago-mixotrophs to photoautotrophs.</title>
        <authorList>
            <person name="Ban H."/>
            <person name="Sato S."/>
            <person name="Yoshikawa S."/>
            <person name="Kazumasa Y."/>
            <person name="Nakamura Y."/>
            <person name="Ichinomiya M."/>
            <person name="Saitoh K."/>
            <person name="Sato N."/>
            <person name="Blanc-Mathieu R."/>
            <person name="Endo H."/>
            <person name="Kuwata A."/>
            <person name="Ogata H."/>
        </authorList>
    </citation>
    <scope>NUCLEOTIDE SEQUENCE</scope>
</reference>
<dbReference type="GO" id="GO:0005829">
    <property type="term" value="C:cytosol"/>
    <property type="evidence" value="ECO:0007669"/>
    <property type="project" value="GOC"/>
</dbReference>
<comment type="caution">
    <text evidence="9">The sequence shown here is derived from an EMBL/GenBank/DDBJ whole genome shotgun (WGS) entry which is preliminary data.</text>
</comment>
<protein>
    <recommendedName>
        <fullName evidence="6">Vacuolar protein sorting-associated protein 35</fullName>
    </recommendedName>
</protein>
<evidence type="ECO:0000256" key="2">
    <source>
        <dbReference type="ARBA" id="ARBA00006536"/>
    </source>
</evidence>
<evidence type="ECO:0000256" key="5">
    <source>
        <dbReference type="ARBA" id="ARBA00023136"/>
    </source>
</evidence>
<feature type="region of interest" description="Disordered" evidence="8">
    <location>
        <begin position="492"/>
        <end position="513"/>
    </location>
</feature>
<feature type="coiled-coil region" evidence="7">
    <location>
        <begin position="459"/>
        <end position="486"/>
    </location>
</feature>
<dbReference type="EMBL" id="BRXZ01008000">
    <property type="protein sequence ID" value="GMI38012.1"/>
    <property type="molecule type" value="Genomic_DNA"/>
</dbReference>